<dbReference type="Proteomes" id="UP000220527">
    <property type="component" value="Unassembled WGS sequence"/>
</dbReference>
<gene>
    <name evidence="2" type="ORF">CJ255_12400</name>
</gene>
<dbReference type="PANTHER" id="PTHR37938:SF1">
    <property type="entry name" value="BLL0215 PROTEIN"/>
    <property type="match status" value="1"/>
</dbReference>
<dbReference type="EMBL" id="NQWI01000053">
    <property type="protein sequence ID" value="PDW02768.1"/>
    <property type="molecule type" value="Genomic_DNA"/>
</dbReference>
<feature type="transmembrane region" description="Helical" evidence="1">
    <location>
        <begin position="354"/>
        <end position="373"/>
    </location>
</feature>
<organism evidence="2 3">
    <name type="scientific">Candidatus Viridilinea mediisalina</name>
    <dbReference type="NCBI Taxonomy" id="2024553"/>
    <lineage>
        <taxon>Bacteria</taxon>
        <taxon>Bacillati</taxon>
        <taxon>Chloroflexota</taxon>
        <taxon>Chloroflexia</taxon>
        <taxon>Chloroflexales</taxon>
        <taxon>Chloroflexineae</taxon>
        <taxon>Oscillochloridaceae</taxon>
        <taxon>Candidatus Viridilinea</taxon>
    </lineage>
</organism>
<feature type="transmembrane region" description="Helical" evidence="1">
    <location>
        <begin position="144"/>
        <end position="168"/>
    </location>
</feature>
<sequence length="497" mass="56560">MSNWLRFQLELDAASVIDLDTNEQILHVTGRHIIVLIGRLVLPLFSLFTFGLLALYRGTGGGFVVTGVGVQPGFDLINWLWMVFIVTLSLIWIALWVRGAQTRQARIILSMIIATSVLLIYFRSIGGRIFYHDPQMFAGQALDWINLILLGLTLLSGISVLFTSYDWLNDELILTNQRVIYDNDQVIIPLLLERRQQQQIFLEDVQDVGASTETYAKHLLGYGTVRVKSARINGDIVFESASEPMLMQQKIMGQVRALRKAMSDDNYVRLVADHIYGQKMANQRPSPMMRKTTVWRWLNWLIPNNPEIDEQSSMLTWRPHWLFLLQGLIGPFVWLGLGLLTLLIGANLLLPSPLFLGGATFVVLLVFVLWAAWQWEDYRNDLYILTPEKIIDIEKKPFGPEDRREAGLGAVNNISSQTTYISNLLGYGDVVVTTAGGGGAFTFCRVPRPRDVVAKITEYNVRFKRADKNRSLNDMLGLLRHYHDAQLEREEINRPTL</sequence>
<protein>
    <submittedName>
        <fullName evidence="2">Uncharacterized protein</fullName>
    </submittedName>
</protein>
<reference evidence="3" key="1">
    <citation type="submission" date="2017-08" db="EMBL/GenBank/DDBJ databases">
        <authorList>
            <person name="Grouzdev D.S."/>
            <person name="Gaisin V.A."/>
            <person name="Rysina M.S."/>
            <person name="Gorlenko V.M."/>
        </authorList>
    </citation>
    <scope>NUCLEOTIDE SEQUENCE [LARGE SCALE GENOMIC DNA]</scope>
    <source>
        <strain evidence="3">Kir15-3F</strain>
    </source>
</reference>
<dbReference type="OrthoDB" id="152385at2"/>
<keyword evidence="1" id="KW-1133">Transmembrane helix</keyword>
<keyword evidence="3" id="KW-1185">Reference proteome</keyword>
<dbReference type="AlphaFoldDB" id="A0A2A6RIS5"/>
<feature type="transmembrane region" description="Helical" evidence="1">
    <location>
        <begin position="107"/>
        <end position="124"/>
    </location>
</feature>
<feature type="transmembrane region" description="Helical" evidence="1">
    <location>
        <begin position="76"/>
        <end position="95"/>
    </location>
</feature>
<keyword evidence="1" id="KW-0812">Transmembrane</keyword>
<evidence type="ECO:0000256" key="1">
    <source>
        <dbReference type="SAM" id="Phobius"/>
    </source>
</evidence>
<feature type="transmembrane region" description="Helical" evidence="1">
    <location>
        <begin position="33"/>
        <end position="56"/>
    </location>
</feature>
<evidence type="ECO:0000313" key="3">
    <source>
        <dbReference type="Proteomes" id="UP000220527"/>
    </source>
</evidence>
<feature type="transmembrane region" description="Helical" evidence="1">
    <location>
        <begin position="321"/>
        <end position="348"/>
    </location>
</feature>
<comment type="caution">
    <text evidence="2">The sequence shown here is derived from an EMBL/GenBank/DDBJ whole genome shotgun (WGS) entry which is preliminary data.</text>
</comment>
<evidence type="ECO:0000313" key="2">
    <source>
        <dbReference type="EMBL" id="PDW02768.1"/>
    </source>
</evidence>
<proteinExistence type="predicted"/>
<name>A0A2A6RIS5_9CHLR</name>
<accession>A0A2A6RIS5</accession>
<keyword evidence="1" id="KW-0472">Membrane</keyword>
<dbReference type="PANTHER" id="PTHR37938">
    <property type="entry name" value="BLL0215 PROTEIN"/>
    <property type="match status" value="1"/>
</dbReference>